<sequence length="142" mass="14887">MDSNTAAFVRNCVVVSALALMSCRGDIPPNAPVAEPPAAAAPGSPASVGIPEACRSKMEAIVASSQRIWDKLIDNQRTEADEARHRDFVDATVVSYADAGCKSQPMADLGNCIAFGRPQAGLTKQGNVSLHARCLEAAEANY</sequence>
<accession>A0A952FPK3</accession>
<dbReference type="EMBL" id="JAEKLZ010000354">
    <property type="protein sequence ID" value="MBW8728111.1"/>
    <property type="molecule type" value="Genomic_DNA"/>
</dbReference>
<protein>
    <submittedName>
        <fullName evidence="1">Uncharacterized protein</fullName>
    </submittedName>
</protein>
<gene>
    <name evidence="1" type="ORF">JF625_23575</name>
</gene>
<evidence type="ECO:0000313" key="1">
    <source>
        <dbReference type="EMBL" id="MBW8728111.1"/>
    </source>
</evidence>
<evidence type="ECO:0000313" key="2">
    <source>
        <dbReference type="Proteomes" id="UP000700706"/>
    </source>
</evidence>
<reference evidence="1" key="1">
    <citation type="submission" date="2020-06" db="EMBL/GenBank/DDBJ databases">
        <title>Stable isotope informed genome-resolved metagenomics uncovers potential trophic interactions in rhizosphere soil.</title>
        <authorList>
            <person name="Starr E.P."/>
            <person name="Shi S."/>
            <person name="Blazewicz S.J."/>
            <person name="Koch B.J."/>
            <person name="Probst A.J."/>
            <person name="Hungate B.A."/>
            <person name="Pett-Ridge J."/>
            <person name="Firestone M.K."/>
            <person name="Banfield J.F."/>
        </authorList>
    </citation>
    <scope>NUCLEOTIDE SEQUENCE</scope>
    <source>
        <strain evidence="1">YM_69_17</strain>
    </source>
</reference>
<comment type="caution">
    <text evidence="1">The sequence shown here is derived from an EMBL/GenBank/DDBJ whole genome shotgun (WGS) entry which is preliminary data.</text>
</comment>
<dbReference type="Proteomes" id="UP000700706">
    <property type="component" value="Unassembled WGS sequence"/>
</dbReference>
<proteinExistence type="predicted"/>
<organism evidence="1 2">
    <name type="scientific">Inquilinus limosus</name>
    <dbReference type="NCBI Taxonomy" id="171674"/>
    <lineage>
        <taxon>Bacteria</taxon>
        <taxon>Pseudomonadati</taxon>
        <taxon>Pseudomonadota</taxon>
        <taxon>Alphaproteobacteria</taxon>
        <taxon>Rhodospirillales</taxon>
        <taxon>Rhodospirillaceae</taxon>
        <taxon>Inquilinus</taxon>
    </lineage>
</organism>
<name>A0A952FPK3_9PROT</name>
<dbReference type="AlphaFoldDB" id="A0A952FPK3"/>